<dbReference type="GO" id="GO:0003677">
    <property type="term" value="F:DNA binding"/>
    <property type="evidence" value="ECO:0007669"/>
    <property type="project" value="InterPro"/>
</dbReference>
<dbReference type="InterPro" id="IPR013762">
    <property type="entry name" value="Integrase-like_cat_sf"/>
</dbReference>
<dbReference type="SUPFAM" id="SSF56349">
    <property type="entry name" value="DNA breaking-rejoining enzymes"/>
    <property type="match status" value="1"/>
</dbReference>
<dbReference type="GO" id="GO:0006310">
    <property type="term" value="P:DNA recombination"/>
    <property type="evidence" value="ECO:0007669"/>
    <property type="project" value="UniProtKB-KW"/>
</dbReference>
<name>A0A5K7YIG1_9BACT</name>
<dbReference type="AlphaFoldDB" id="A0A5K7YIG1"/>
<evidence type="ECO:0000313" key="2">
    <source>
        <dbReference type="EMBL" id="BBO68728.1"/>
    </source>
</evidence>
<protein>
    <submittedName>
        <fullName evidence="2">Uncharacterized protein</fullName>
    </submittedName>
</protein>
<dbReference type="Proteomes" id="UP000427906">
    <property type="component" value="Chromosome"/>
</dbReference>
<dbReference type="Gene3D" id="1.10.443.10">
    <property type="entry name" value="Intergrase catalytic core"/>
    <property type="match status" value="1"/>
</dbReference>
<sequence length="67" mass="7570">MGPAARDPGWQYLFPAKKRSIDPRSGKEKRHHVLSSGLQRAVRVAVRRTGLTKRIGCHTFRHSYATA</sequence>
<reference evidence="2 3" key="1">
    <citation type="submission" date="2019-11" db="EMBL/GenBank/DDBJ databases">
        <title>Comparative genomics of hydrocarbon-degrading Desulfosarcina strains.</title>
        <authorList>
            <person name="Watanabe M."/>
            <person name="Kojima H."/>
            <person name="Fukui M."/>
        </authorList>
    </citation>
    <scope>NUCLEOTIDE SEQUENCE [LARGE SCALE GENOMIC DNA]</scope>
    <source>
        <strain evidence="2 3">PL12</strain>
    </source>
</reference>
<evidence type="ECO:0000256" key="1">
    <source>
        <dbReference type="ARBA" id="ARBA00023172"/>
    </source>
</evidence>
<dbReference type="GO" id="GO:0015074">
    <property type="term" value="P:DNA integration"/>
    <property type="evidence" value="ECO:0007669"/>
    <property type="project" value="InterPro"/>
</dbReference>
<organism evidence="2 3">
    <name type="scientific">Desulfosarcina alkanivorans</name>
    <dbReference type="NCBI Taxonomy" id="571177"/>
    <lineage>
        <taxon>Bacteria</taxon>
        <taxon>Pseudomonadati</taxon>
        <taxon>Thermodesulfobacteriota</taxon>
        <taxon>Desulfobacteria</taxon>
        <taxon>Desulfobacterales</taxon>
        <taxon>Desulfosarcinaceae</taxon>
        <taxon>Desulfosarcina</taxon>
    </lineage>
</organism>
<proteinExistence type="predicted"/>
<keyword evidence="3" id="KW-1185">Reference proteome</keyword>
<keyword evidence="1" id="KW-0233">DNA recombination</keyword>
<evidence type="ECO:0000313" key="3">
    <source>
        <dbReference type="Proteomes" id="UP000427906"/>
    </source>
</evidence>
<dbReference type="KEGG" id="dalk:DSCA_26580"/>
<dbReference type="InterPro" id="IPR011010">
    <property type="entry name" value="DNA_brk_join_enz"/>
</dbReference>
<accession>A0A5K7YIG1</accession>
<dbReference type="EMBL" id="AP021874">
    <property type="protein sequence ID" value="BBO68728.1"/>
    <property type="molecule type" value="Genomic_DNA"/>
</dbReference>
<gene>
    <name evidence="2" type="ORF">DSCA_26580</name>
</gene>